<name>A0A4S8NNW0_9ACTN</name>
<keyword evidence="5" id="KW-1185">Reference proteome</keyword>
<dbReference type="InterPro" id="IPR008979">
    <property type="entry name" value="Galactose-bd-like_sf"/>
</dbReference>
<feature type="transmembrane region" description="Helical" evidence="2">
    <location>
        <begin position="82"/>
        <end position="105"/>
    </location>
</feature>
<dbReference type="EMBL" id="STGW01000001">
    <property type="protein sequence ID" value="THV18528.1"/>
    <property type="molecule type" value="Genomic_DNA"/>
</dbReference>
<feature type="domain" description="NAD glycohydrolase translocation F5/8 type C" evidence="3">
    <location>
        <begin position="174"/>
        <end position="303"/>
    </location>
</feature>
<keyword evidence="2" id="KW-1133">Transmembrane helix</keyword>
<evidence type="ECO:0000313" key="4">
    <source>
        <dbReference type="EMBL" id="THV18528.1"/>
    </source>
</evidence>
<feature type="compositionally biased region" description="Acidic residues" evidence="1">
    <location>
        <begin position="126"/>
        <end position="140"/>
    </location>
</feature>
<dbReference type="Proteomes" id="UP000307087">
    <property type="component" value="Unassembled WGS sequence"/>
</dbReference>
<dbReference type="OrthoDB" id="3712014at2"/>
<reference evidence="4 5" key="1">
    <citation type="journal article" date="2009" name="Int. J. Syst. Evol. Microbiol.">
        <title>Nocardioides caeni sp. nov., isolated from wastewater.</title>
        <authorList>
            <person name="Yoon J.H."/>
            <person name="Kang S.J."/>
            <person name="Park S."/>
            <person name="Kim W."/>
            <person name="Oh T.K."/>
        </authorList>
    </citation>
    <scope>NUCLEOTIDE SEQUENCE [LARGE SCALE GENOMIC DNA]</scope>
    <source>
        <strain evidence="4 5">DSM 23134</strain>
    </source>
</reference>
<organism evidence="4 5">
    <name type="scientific">Nocardioides caeni</name>
    <dbReference type="NCBI Taxonomy" id="574700"/>
    <lineage>
        <taxon>Bacteria</taxon>
        <taxon>Bacillati</taxon>
        <taxon>Actinomycetota</taxon>
        <taxon>Actinomycetes</taxon>
        <taxon>Propionibacteriales</taxon>
        <taxon>Nocardioidaceae</taxon>
        <taxon>Nocardioides</taxon>
    </lineage>
</organism>
<sequence length="310" mass="31889">MAPTIVAPPYPSPAPPVTPPPAARPPATPPPASAAPPAARYPLFADAEPTVIRPVDRPPPPLHQQPVPGGASGGGDRGGRTWLAWVAALVAVALIAGLGAVLLLGGGDDTADDPSSVDAPGRGDAQDDDNDDTDDPDGADDAGPAAAPDPDDVLDVTSNVRASVPAVGAPSADLAGQPVTFVAANMWDGDPATAWRMPGSGAGETVVLELGQDTVITEVGLINGYAKTDQGTNWYRGNRRIQEVVWEFDDGTRVTQDLRDQRELQTIAIDPIRTGTVRLHLARVSKPGGGPARRDNTAISEVRLLGAPVD</sequence>
<keyword evidence="2" id="KW-0472">Membrane</keyword>
<feature type="compositionally biased region" description="Pro residues" evidence="1">
    <location>
        <begin position="1"/>
        <end position="34"/>
    </location>
</feature>
<accession>A0A4S8NNW0</accession>
<feature type="region of interest" description="Disordered" evidence="1">
    <location>
        <begin position="1"/>
        <end position="76"/>
    </location>
</feature>
<dbReference type="RefSeq" id="WP_136561242.1">
    <property type="nucleotide sequence ID" value="NZ_BAABLS010000002.1"/>
</dbReference>
<evidence type="ECO:0000259" key="3">
    <source>
        <dbReference type="Pfam" id="PF25302"/>
    </source>
</evidence>
<dbReference type="Gene3D" id="2.60.120.260">
    <property type="entry name" value="Galactose-binding domain-like"/>
    <property type="match status" value="1"/>
</dbReference>
<evidence type="ECO:0000256" key="1">
    <source>
        <dbReference type="SAM" id="MobiDB-lite"/>
    </source>
</evidence>
<proteinExistence type="predicted"/>
<evidence type="ECO:0000313" key="5">
    <source>
        <dbReference type="Proteomes" id="UP000307087"/>
    </source>
</evidence>
<feature type="region of interest" description="Disordered" evidence="1">
    <location>
        <begin position="112"/>
        <end position="154"/>
    </location>
</feature>
<gene>
    <name evidence="4" type="ORF">E9934_02620</name>
</gene>
<keyword evidence="2" id="KW-0812">Transmembrane</keyword>
<dbReference type="Pfam" id="PF25302">
    <property type="entry name" value="NADase_transloc"/>
    <property type="match status" value="1"/>
</dbReference>
<dbReference type="NCBIfam" id="NF047619">
    <property type="entry name" value="NADase_discoid"/>
    <property type="match status" value="1"/>
</dbReference>
<protein>
    <submittedName>
        <fullName evidence="4">Discoidin domain-containing protein</fullName>
    </submittedName>
</protein>
<dbReference type="AlphaFoldDB" id="A0A4S8NNW0"/>
<evidence type="ECO:0000256" key="2">
    <source>
        <dbReference type="SAM" id="Phobius"/>
    </source>
</evidence>
<dbReference type="SUPFAM" id="SSF49785">
    <property type="entry name" value="Galactose-binding domain-like"/>
    <property type="match status" value="1"/>
</dbReference>
<comment type="caution">
    <text evidence="4">The sequence shown here is derived from an EMBL/GenBank/DDBJ whole genome shotgun (WGS) entry which is preliminary data.</text>
</comment>
<dbReference type="InterPro" id="IPR057561">
    <property type="entry name" value="NADase_transloc"/>
</dbReference>